<dbReference type="AlphaFoldDB" id="A0A7Z9DY99"/>
<gene>
    <name evidence="1" type="ORF">PL9631_150013</name>
</gene>
<name>A0A7Z9DY99_9CYAN</name>
<evidence type="ECO:0000313" key="1">
    <source>
        <dbReference type="EMBL" id="VXD15582.1"/>
    </source>
</evidence>
<dbReference type="EMBL" id="CZCS02000057">
    <property type="protein sequence ID" value="VXD15582.1"/>
    <property type="molecule type" value="Genomic_DNA"/>
</dbReference>
<dbReference type="Proteomes" id="UP000182190">
    <property type="component" value="Unassembled WGS sequence"/>
</dbReference>
<proteinExistence type="predicted"/>
<comment type="caution">
    <text evidence="1">The sequence shown here is derived from an EMBL/GenBank/DDBJ whole genome shotgun (WGS) entry which is preliminary data.</text>
</comment>
<keyword evidence="2" id="KW-1185">Reference proteome</keyword>
<sequence>MIRLLIITQFRGYGNKTELYYLLLDTERRFLIPLVKIANKNPTKNDNSKAGF</sequence>
<evidence type="ECO:0000313" key="2">
    <source>
        <dbReference type="Proteomes" id="UP000182190"/>
    </source>
</evidence>
<organism evidence="1 2">
    <name type="scientific">Planktothrix paucivesiculata PCC 9631</name>
    <dbReference type="NCBI Taxonomy" id="671071"/>
    <lineage>
        <taxon>Bacteria</taxon>
        <taxon>Bacillati</taxon>
        <taxon>Cyanobacteriota</taxon>
        <taxon>Cyanophyceae</taxon>
        <taxon>Oscillatoriophycideae</taxon>
        <taxon>Oscillatoriales</taxon>
        <taxon>Microcoleaceae</taxon>
        <taxon>Planktothrix</taxon>
    </lineage>
</organism>
<accession>A0A7Z9DY99</accession>
<reference evidence="1" key="1">
    <citation type="submission" date="2019-10" db="EMBL/GenBank/DDBJ databases">
        <authorList>
            <consortium name="Genoscope - CEA"/>
            <person name="William W."/>
        </authorList>
    </citation>
    <scope>NUCLEOTIDE SEQUENCE [LARGE SCALE GENOMIC DNA]</scope>
    <source>
        <strain evidence="1">BBR_PRJEB10994</strain>
    </source>
</reference>
<protein>
    <submittedName>
        <fullName evidence="1">Uncharacterized protein</fullName>
    </submittedName>
</protein>